<feature type="domain" description="VASt" evidence="7">
    <location>
        <begin position="300"/>
        <end position="477"/>
    </location>
</feature>
<dbReference type="Proteomes" id="UP001165090">
    <property type="component" value="Unassembled WGS sequence"/>
</dbReference>
<dbReference type="SMART" id="SM00568">
    <property type="entry name" value="GRAM"/>
    <property type="match status" value="1"/>
</dbReference>
<dbReference type="PANTHER" id="PTHR47666">
    <property type="entry name" value="PROTEIN VASCULAR ASSOCIATED DEATH 1, CHLOROPLASTIC"/>
    <property type="match status" value="1"/>
</dbReference>
<dbReference type="InterPro" id="IPR031968">
    <property type="entry name" value="VASt"/>
</dbReference>
<feature type="compositionally biased region" description="Gly residues" evidence="5">
    <location>
        <begin position="248"/>
        <end position="258"/>
    </location>
</feature>
<dbReference type="PANTHER" id="PTHR47666:SF1">
    <property type="entry name" value="PROTEIN VASCULAR ASSOCIATED DEATH 1, CHLOROPLASTIC"/>
    <property type="match status" value="1"/>
</dbReference>
<evidence type="ECO:0000259" key="7">
    <source>
        <dbReference type="PROSITE" id="PS51778"/>
    </source>
</evidence>
<dbReference type="InterPro" id="IPR011993">
    <property type="entry name" value="PH-like_dom_sf"/>
</dbReference>
<evidence type="ECO:0000256" key="2">
    <source>
        <dbReference type="ARBA" id="ARBA00022692"/>
    </source>
</evidence>
<evidence type="ECO:0000256" key="3">
    <source>
        <dbReference type="ARBA" id="ARBA00022989"/>
    </source>
</evidence>
<dbReference type="EMBL" id="BSDZ01000045">
    <property type="protein sequence ID" value="GLI66883.1"/>
    <property type="molecule type" value="Genomic_DNA"/>
</dbReference>
<gene>
    <name evidence="8" type="ORF">VaNZ11_010881</name>
</gene>
<evidence type="ECO:0000313" key="9">
    <source>
        <dbReference type="Proteomes" id="UP001165090"/>
    </source>
</evidence>
<feature type="compositionally biased region" description="Acidic residues" evidence="5">
    <location>
        <begin position="274"/>
        <end position="284"/>
    </location>
</feature>
<dbReference type="PROSITE" id="PS51778">
    <property type="entry name" value="VAST"/>
    <property type="match status" value="1"/>
</dbReference>
<name>A0ABQ5SBP6_9CHLO</name>
<keyword evidence="3 6" id="KW-1133">Transmembrane helix</keyword>
<comment type="subcellular location">
    <subcellularLocation>
        <location evidence="1">Membrane</location>
        <topology evidence="1">Single-pass membrane protein</topology>
    </subcellularLocation>
</comment>
<dbReference type="Pfam" id="PF02893">
    <property type="entry name" value="GRAM"/>
    <property type="match status" value="1"/>
</dbReference>
<sequence>MLKAFAKSNILTPVVSVGSTLTPSSGQSNGVEQQMEHQHPAPALEGGRNSITLNLDEVPMDGGDGASSAAAGVPVFYAGMMVRGHKGDLVRLFELPPTERLLGDFHCAMRKRVLLQGRMYIFDHYVCFYSAVFGFAKKRRMPMRTIKAVRKRKHLGFPNSLEIETDEYKEFFTSFLSREEAYQLIMKQLQEGKRQVETDDGSGVRASTERGSFPNGGAHNRDLNSPHSTSRGRAMDGGQRIGAHGNSSIGGGQLRGAGLNGERSLLTRNSGSIGDDDNDDEEDNGSVWVMEQRPAPAVASGSRHVLHTTLPGTPREFFDVVLADSAPFFEDFLDSQGNRRINLTSWKRHPQLGHVRDMTFTAPIKGAFGNWGVSHTACFQSQRFCLYSDEHIVFESSQTMTDIPYGDCFTVDQRWDIKKDPDAEYDRPMITFDQHVRVPFSNRCLFKAVIESGSVKQVQDTYSQFVEQLRPVMQERLLSRNTLSMQNPGDPVPSQTPRVNSTLGSLAARSMPLARSMQSMRVRTPGAVRPGGASAFETGDPGEGPLSDHPARQSLRNGGEGVSEPSVGRLLLSLGGRLVEGARGVLESGIDVVLNLTQCRTTPQMRFLIALVVIMFMANSACMLGYLWHGWSGGSGGSAAGGSAGTVANDIAAVKPLLSEKSSVLSDLSAYLSGTAGLDGGAGGAATSDGTEPAGMSYMAQRMVLLHQEMQLLQVRMEVLSREVSTVMAHLTQAAGVMAGGVDAAASASAGDGRAGGEL</sequence>
<dbReference type="CDD" id="cd13220">
    <property type="entry name" value="PH-GRAM_GRAMDC"/>
    <property type="match status" value="1"/>
</dbReference>
<dbReference type="Gene3D" id="2.30.29.30">
    <property type="entry name" value="Pleckstrin-homology domain (PH domain)/Phosphotyrosine-binding domain (PTB)"/>
    <property type="match status" value="1"/>
</dbReference>
<feature type="compositionally biased region" description="Polar residues" evidence="5">
    <location>
        <begin position="17"/>
        <end position="32"/>
    </location>
</feature>
<accession>A0ABQ5SBP6</accession>
<dbReference type="Pfam" id="PF16016">
    <property type="entry name" value="VASt"/>
    <property type="match status" value="1"/>
</dbReference>
<dbReference type="InterPro" id="IPR004182">
    <property type="entry name" value="GRAM"/>
</dbReference>
<evidence type="ECO:0000256" key="4">
    <source>
        <dbReference type="ARBA" id="ARBA00023136"/>
    </source>
</evidence>
<feature type="region of interest" description="Disordered" evidence="5">
    <location>
        <begin position="17"/>
        <end position="48"/>
    </location>
</feature>
<evidence type="ECO:0000256" key="6">
    <source>
        <dbReference type="SAM" id="Phobius"/>
    </source>
</evidence>
<keyword evidence="9" id="KW-1185">Reference proteome</keyword>
<keyword evidence="4 6" id="KW-0472">Membrane</keyword>
<keyword evidence="2 6" id="KW-0812">Transmembrane</keyword>
<feature type="region of interest" description="Disordered" evidence="5">
    <location>
        <begin position="191"/>
        <end position="258"/>
    </location>
</feature>
<reference evidence="8 9" key="1">
    <citation type="journal article" date="2023" name="IScience">
        <title>Expanded male sex-determining region conserved during the evolution of homothallism in the green alga Volvox.</title>
        <authorList>
            <person name="Yamamoto K."/>
            <person name="Matsuzaki R."/>
            <person name="Mahakham W."/>
            <person name="Heman W."/>
            <person name="Sekimoto H."/>
            <person name="Kawachi M."/>
            <person name="Minakuchi Y."/>
            <person name="Toyoda A."/>
            <person name="Nozaki H."/>
        </authorList>
    </citation>
    <scope>NUCLEOTIDE SEQUENCE [LARGE SCALE GENOMIC DNA]</scope>
    <source>
        <strain evidence="8 9">NIES-4468</strain>
    </source>
</reference>
<evidence type="ECO:0000256" key="1">
    <source>
        <dbReference type="ARBA" id="ARBA00004167"/>
    </source>
</evidence>
<feature type="region of interest" description="Disordered" evidence="5">
    <location>
        <begin position="524"/>
        <end position="565"/>
    </location>
</feature>
<proteinExistence type="predicted"/>
<protein>
    <recommendedName>
        <fullName evidence="7">VASt domain-containing protein</fullName>
    </recommendedName>
</protein>
<evidence type="ECO:0000313" key="8">
    <source>
        <dbReference type="EMBL" id="GLI66883.1"/>
    </source>
</evidence>
<evidence type="ECO:0000256" key="5">
    <source>
        <dbReference type="SAM" id="MobiDB-lite"/>
    </source>
</evidence>
<feature type="transmembrane region" description="Helical" evidence="6">
    <location>
        <begin position="607"/>
        <end position="628"/>
    </location>
</feature>
<feature type="region of interest" description="Disordered" evidence="5">
    <location>
        <begin position="265"/>
        <end position="284"/>
    </location>
</feature>
<comment type="caution">
    <text evidence="8">The sequence shown here is derived from an EMBL/GenBank/DDBJ whole genome shotgun (WGS) entry which is preliminary data.</text>
</comment>
<organism evidence="8 9">
    <name type="scientific">Volvox africanus</name>
    <dbReference type="NCBI Taxonomy" id="51714"/>
    <lineage>
        <taxon>Eukaryota</taxon>
        <taxon>Viridiplantae</taxon>
        <taxon>Chlorophyta</taxon>
        <taxon>core chlorophytes</taxon>
        <taxon>Chlorophyceae</taxon>
        <taxon>CS clade</taxon>
        <taxon>Chlamydomonadales</taxon>
        <taxon>Volvocaceae</taxon>
        <taxon>Volvox</taxon>
    </lineage>
</organism>